<feature type="coiled-coil region" evidence="1">
    <location>
        <begin position="251"/>
        <end position="289"/>
    </location>
</feature>
<accession>A0A6V8HQI6</accession>
<dbReference type="AlphaFoldDB" id="A0A6V8HQI6"/>
<dbReference type="Pfam" id="PF07173">
    <property type="entry name" value="GRDP-like"/>
    <property type="match status" value="1"/>
</dbReference>
<dbReference type="Proteomes" id="UP000053095">
    <property type="component" value="Unassembled WGS sequence"/>
</dbReference>
<evidence type="ECO:0000256" key="1">
    <source>
        <dbReference type="SAM" id="Coils"/>
    </source>
</evidence>
<evidence type="ECO:0000313" key="3">
    <source>
        <dbReference type="EMBL" id="GAM44046.1"/>
    </source>
</evidence>
<name>A0A6V8HQI6_TALPI</name>
<dbReference type="EMBL" id="DF933856">
    <property type="protein sequence ID" value="GAM44046.1"/>
    <property type="molecule type" value="Genomic_DNA"/>
</dbReference>
<feature type="coiled-coil region" evidence="1">
    <location>
        <begin position="351"/>
        <end position="388"/>
    </location>
</feature>
<gene>
    <name evidence="3" type="ORF">TCE0_060r19356</name>
</gene>
<sequence length="520" mass="60017">MCHTNTDEASKRAWMAEYPDVPYQIVEFTLAGDLIYVTENGMDIHNYKCDSAECMGKRHIIPMTGWPGYRVGWTLGWAELACPGCRKRTSSDSVLKLCRRVFGFPIFNLWDSPQRQFSKNGFVDRILALTQDHSRLPDDLLVPRYLKFLQLMKQGESTLVPTLDIDLLWHTHQLSPIAYKKYCETHVGRQINHVDTIRAAKRSTREENTAALWAERYCESYFDPENTAKTAEIKRRKATIQRDLEDIGRKLAAYDDETKHLKTALEEVRDRLKTKKAALSQAKEAHKEVNAAVAEIYTAIKSIKPTIQFLTLRYYRRSKRRRMQQLRDKLNSPAYTSTYIAAKRREEGRAYDAYQSTLQEESRKMRAYKESQTERKRLEQRLRLEVTKATAAIWRFDNVDGEEQKYQEEDMYDGSWCSIVPSEVQVCVHPIMGIPKNNPRRDRLVAVAPWEDGGQKEHTDMEDLVEDVAEGDAMEEGAVEEAVEEEEEVVVVEAAEVEAVEEEAVEEEAVVEEDVVADNE</sequence>
<reference evidence="4" key="1">
    <citation type="journal article" date="2015" name="Genome Announc.">
        <title>Draft genome sequence of Talaromyces cellulolyticus strain Y-94, a source of lignocellulosic biomass-degrading enzymes.</title>
        <authorList>
            <person name="Fujii T."/>
            <person name="Koike H."/>
            <person name="Sawayama S."/>
            <person name="Yano S."/>
            <person name="Inoue H."/>
        </authorList>
    </citation>
    <scope>NUCLEOTIDE SEQUENCE [LARGE SCALE GENOMIC DNA]</scope>
    <source>
        <strain evidence="4">Y-94</strain>
    </source>
</reference>
<protein>
    <submittedName>
        <fullName evidence="3">Uncharacterized protein</fullName>
    </submittedName>
</protein>
<keyword evidence="1" id="KW-0175">Coiled coil</keyword>
<dbReference type="PANTHER" id="PTHR34365:SF7">
    <property type="entry name" value="GLYCINE-RICH DOMAIN-CONTAINING PROTEIN 1"/>
    <property type="match status" value="1"/>
</dbReference>
<dbReference type="PANTHER" id="PTHR34365">
    <property type="entry name" value="ENOLASE (DUF1399)"/>
    <property type="match status" value="1"/>
</dbReference>
<feature type="region of interest" description="Disordered" evidence="2">
    <location>
        <begin position="498"/>
        <end position="520"/>
    </location>
</feature>
<evidence type="ECO:0000313" key="4">
    <source>
        <dbReference type="Proteomes" id="UP000053095"/>
    </source>
</evidence>
<comment type="caution">
    <text evidence="3">The sequence shown here is derived from an EMBL/GenBank/DDBJ whole genome shotgun (WGS) entry which is preliminary data.</text>
</comment>
<dbReference type="InterPro" id="IPR009836">
    <property type="entry name" value="GRDP-like"/>
</dbReference>
<proteinExistence type="predicted"/>
<organism evidence="3 4">
    <name type="scientific">Talaromyces pinophilus</name>
    <name type="common">Penicillium pinophilum</name>
    <dbReference type="NCBI Taxonomy" id="128442"/>
    <lineage>
        <taxon>Eukaryota</taxon>
        <taxon>Fungi</taxon>
        <taxon>Dikarya</taxon>
        <taxon>Ascomycota</taxon>
        <taxon>Pezizomycotina</taxon>
        <taxon>Eurotiomycetes</taxon>
        <taxon>Eurotiomycetidae</taxon>
        <taxon>Eurotiales</taxon>
        <taxon>Trichocomaceae</taxon>
        <taxon>Talaromyces</taxon>
        <taxon>Talaromyces sect. Talaromyces</taxon>
    </lineage>
</organism>
<evidence type="ECO:0000256" key="2">
    <source>
        <dbReference type="SAM" id="MobiDB-lite"/>
    </source>
</evidence>
<keyword evidence="4" id="KW-1185">Reference proteome</keyword>